<dbReference type="PANTHER" id="PTHR37825">
    <property type="entry name" value="TRNA(MET) CYTIDINE ACETATE LIGASE"/>
    <property type="match status" value="1"/>
</dbReference>
<comment type="function">
    <text evidence="3">Catalyzes the formation of N(4)-acetylcytidine (ac(4)C) at the wobble position of elongator tRNA(Met), using acetate and ATP as substrates. First activates an acetate ion to form acetyladenylate (Ac-AMP) and then transfers the acetyl group to tRNA to form ac(4)C34.</text>
</comment>
<comment type="similarity">
    <text evidence="3">Belongs to the TmcAL family.</text>
</comment>
<keyword evidence="1 3" id="KW-0436">Ligase</keyword>
<evidence type="ECO:0000313" key="7">
    <source>
        <dbReference type="Proteomes" id="UP000307074"/>
    </source>
</evidence>
<name>A0A0C1PWC6_LEVBR</name>
<keyword evidence="3" id="KW-0547">Nucleotide-binding</keyword>
<keyword evidence="3" id="KW-0067">ATP-binding</keyword>
<dbReference type="Proteomes" id="UP000217918">
    <property type="component" value="Unassembled WGS sequence"/>
</dbReference>
<dbReference type="PANTHER" id="PTHR37825:SF1">
    <property type="entry name" value="TRNA(MET) CYTIDINE ACETATE LIGASE"/>
    <property type="match status" value="1"/>
</dbReference>
<dbReference type="GO" id="GO:0016879">
    <property type="term" value="F:ligase activity, forming carbon-nitrogen bonds"/>
    <property type="evidence" value="ECO:0007669"/>
    <property type="project" value="UniProtKB-UniRule"/>
</dbReference>
<evidence type="ECO:0000313" key="6">
    <source>
        <dbReference type="Proteomes" id="UP000217918"/>
    </source>
</evidence>
<evidence type="ECO:0000256" key="2">
    <source>
        <dbReference type="ARBA" id="ARBA00022694"/>
    </source>
</evidence>
<evidence type="ECO:0000313" key="5">
    <source>
        <dbReference type="EMBL" id="QCZ53448.1"/>
    </source>
</evidence>
<dbReference type="SUPFAM" id="SSF52374">
    <property type="entry name" value="Nucleotidylyl transferase"/>
    <property type="match status" value="1"/>
</dbReference>
<dbReference type="EMBL" id="CP031198">
    <property type="protein sequence ID" value="QCZ53448.1"/>
    <property type="molecule type" value="Genomic_DNA"/>
</dbReference>
<feature type="binding site" evidence="3">
    <location>
        <position position="103"/>
    </location>
    <ligand>
        <name>ATP</name>
        <dbReference type="ChEBI" id="CHEBI:30616"/>
    </ligand>
</feature>
<feature type="binding site" evidence="3">
    <location>
        <position position="177"/>
    </location>
    <ligand>
        <name>ATP</name>
        <dbReference type="ChEBI" id="CHEBI:30616"/>
    </ligand>
</feature>
<proteinExistence type="inferred from homology"/>
<organism evidence="4 6">
    <name type="scientific">Levilactobacillus brevis</name>
    <name type="common">Lactobacillus brevis</name>
    <dbReference type="NCBI Taxonomy" id="1580"/>
    <lineage>
        <taxon>Bacteria</taxon>
        <taxon>Bacillati</taxon>
        <taxon>Bacillota</taxon>
        <taxon>Bacilli</taxon>
        <taxon>Lactobacillales</taxon>
        <taxon>Lactobacillaceae</taxon>
        <taxon>Levilactobacillus</taxon>
    </lineage>
</organism>
<keyword evidence="5" id="KW-0808">Transferase</keyword>
<dbReference type="HAMAP" id="MF_01539">
    <property type="entry name" value="TmcAL"/>
    <property type="match status" value="1"/>
</dbReference>
<protein>
    <recommendedName>
        <fullName evidence="3">tRNA(Met) cytidine acetate ligase</fullName>
        <ecNumber evidence="3">6.3.4.-</ecNumber>
    </recommendedName>
</protein>
<dbReference type="GO" id="GO:0016740">
    <property type="term" value="F:transferase activity"/>
    <property type="evidence" value="ECO:0007669"/>
    <property type="project" value="UniProtKB-KW"/>
</dbReference>
<dbReference type="GeneID" id="56992755"/>
<reference evidence="4 6" key="1">
    <citation type="submission" date="2017-09" db="EMBL/GenBank/DDBJ databases">
        <title>Genome sequence of Lactobacillus brevis D7.</title>
        <authorList>
            <person name="Kwon M.-S."/>
            <person name="Lim S.K."/>
            <person name="Choi H.-J."/>
        </authorList>
    </citation>
    <scope>NUCLEOTIDE SEQUENCE [LARGE SCALE GENOMIC DNA]</scope>
    <source>
        <strain evidence="4 6">D7</strain>
    </source>
</reference>
<accession>A0A0C1PWC6</accession>
<dbReference type="InterPro" id="IPR014729">
    <property type="entry name" value="Rossmann-like_a/b/a_fold"/>
</dbReference>
<dbReference type="Proteomes" id="UP000307074">
    <property type="component" value="Chromosome"/>
</dbReference>
<dbReference type="InterPro" id="IPR008513">
    <property type="entry name" value="tRNA(Met)_cyd_acetate_ligase"/>
</dbReference>
<keyword evidence="3" id="KW-0820">tRNA-binding</keyword>
<keyword evidence="3" id="KW-0694">RNA-binding</keyword>
<dbReference type="OrthoDB" id="9769796at2"/>
<dbReference type="RefSeq" id="WP_021741712.1">
    <property type="nucleotide sequence ID" value="NZ_CAKMAP010000002.1"/>
</dbReference>
<dbReference type="GO" id="GO:0000049">
    <property type="term" value="F:tRNA binding"/>
    <property type="evidence" value="ECO:0007669"/>
    <property type="project" value="UniProtKB-KW"/>
</dbReference>
<dbReference type="Gene3D" id="3.40.50.620">
    <property type="entry name" value="HUPs"/>
    <property type="match status" value="1"/>
</dbReference>
<reference evidence="5 7" key="2">
    <citation type="submission" date="2018-07" db="EMBL/GenBank/DDBJ databases">
        <authorList>
            <person name="Feyereisen M."/>
        </authorList>
    </citation>
    <scope>NUCLEOTIDE SEQUENCE [LARGE SCALE GENOMIC DNA]</scope>
    <source>
        <strain evidence="5 7">UCCLBBS449</strain>
    </source>
</reference>
<comment type="catalytic activity">
    <reaction evidence="3">
        <text>cytidine(34) in elongator tRNA(Met) + acetate + ATP = N(4)-acetylcytidine(34) in elongator tRNA(Met) + AMP + diphosphate</text>
        <dbReference type="Rhea" id="RHEA:58144"/>
        <dbReference type="Rhea" id="RHEA-COMP:10693"/>
        <dbReference type="Rhea" id="RHEA-COMP:10694"/>
        <dbReference type="ChEBI" id="CHEBI:30089"/>
        <dbReference type="ChEBI" id="CHEBI:30616"/>
        <dbReference type="ChEBI" id="CHEBI:33019"/>
        <dbReference type="ChEBI" id="CHEBI:74900"/>
        <dbReference type="ChEBI" id="CHEBI:82748"/>
        <dbReference type="ChEBI" id="CHEBI:456215"/>
    </reaction>
</comment>
<sequence length="382" mass="42499">MTLRAAGIVAEYNPFHNGHAYQIAQARQKTGADVIVAAMSGNWVQRGEPAIMDKWQRTEAALAGGVDLVVELSGAAALQPAHLFAQGAIAVLATLKCQWLVFGTEHPDMDYDCLMAHLPSDPVIFKRFDQTYASLFQGYLREQTGITLSAANDILGFFYAVANQQQGQPLQLVPLARRGSQHNDTAVMQGTNYASATAIRAASLAGDWATVQPVVPAKTLALLQQESLISWADFWPLLRYQLISAPVTDMRQRYQITEGVEYRLKRAALEATTFADFMRIVKTKRYTYTRLQRQAAYLLLQALPEEMRPQPQYLRVLGYSKQGQAYLHQIKKHVALPLVSRANRDWQKGVGALDDRLGALRTLVTGIPQDYGRIPIKKPDSE</sequence>
<dbReference type="EC" id="6.3.4.-" evidence="3"/>
<feature type="binding site" evidence="3">
    <location>
        <begin position="9"/>
        <end position="22"/>
    </location>
    <ligand>
        <name>ATP</name>
        <dbReference type="ChEBI" id="CHEBI:30616"/>
    </ligand>
</feature>
<feature type="binding site" evidence="3">
    <location>
        <position position="152"/>
    </location>
    <ligand>
        <name>ATP</name>
        <dbReference type="ChEBI" id="CHEBI:30616"/>
    </ligand>
</feature>
<dbReference type="GO" id="GO:0005737">
    <property type="term" value="C:cytoplasm"/>
    <property type="evidence" value="ECO:0007669"/>
    <property type="project" value="UniProtKB-SubCell"/>
</dbReference>
<keyword evidence="3" id="KW-0963">Cytoplasm</keyword>
<evidence type="ECO:0000313" key="4">
    <source>
        <dbReference type="EMBL" id="PBQ23495.1"/>
    </source>
</evidence>
<comment type="subcellular location">
    <subcellularLocation>
        <location evidence="3">Cytoplasm</location>
    </subcellularLocation>
</comment>
<dbReference type="EMBL" id="NVYO01000001">
    <property type="protein sequence ID" value="PBQ23495.1"/>
    <property type="molecule type" value="Genomic_DNA"/>
</dbReference>
<dbReference type="GO" id="GO:0006400">
    <property type="term" value="P:tRNA modification"/>
    <property type="evidence" value="ECO:0007669"/>
    <property type="project" value="UniProtKB-UniRule"/>
</dbReference>
<comment type="caution">
    <text evidence="3">Lacks conserved residue(s) required for the propagation of feature annotation.</text>
</comment>
<evidence type="ECO:0000256" key="1">
    <source>
        <dbReference type="ARBA" id="ARBA00022598"/>
    </source>
</evidence>
<gene>
    <name evidence="3" type="primary">tmcAL</name>
    <name evidence="4" type="ORF">CNR29_05535</name>
    <name evidence="5" type="ORF">UCCLBBS449_1504</name>
</gene>
<evidence type="ECO:0000256" key="3">
    <source>
        <dbReference type="HAMAP-Rule" id="MF_01539"/>
    </source>
</evidence>
<dbReference type="NCBIfam" id="NF010191">
    <property type="entry name" value="PRK13670.1"/>
    <property type="match status" value="1"/>
</dbReference>
<dbReference type="GO" id="GO:0005524">
    <property type="term" value="F:ATP binding"/>
    <property type="evidence" value="ECO:0007669"/>
    <property type="project" value="UniProtKB-KW"/>
</dbReference>
<dbReference type="Pfam" id="PF05636">
    <property type="entry name" value="HIGH_NTase1"/>
    <property type="match status" value="1"/>
</dbReference>
<keyword evidence="2 3" id="KW-0819">tRNA processing</keyword>
<dbReference type="AlphaFoldDB" id="A0A0C1PWC6"/>